<keyword evidence="5" id="KW-0961">Cell wall biogenesis/degradation</keyword>
<protein>
    <submittedName>
        <fullName evidence="7">ErfK/YbiS/YcfS/YnhG family protein</fullName>
    </submittedName>
</protein>
<evidence type="ECO:0000256" key="4">
    <source>
        <dbReference type="ARBA" id="ARBA00022984"/>
    </source>
</evidence>
<dbReference type="GO" id="GO:0008360">
    <property type="term" value="P:regulation of cell shape"/>
    <property type="evidence" value="ECO:0007669"/>
    <property type="project" value="UniProtKB-KW"/>
</dbReference>
<dbReference type="GO" id="GO:0071555">
    <property type="term" value="P:cell wall organization"/>
    <property type="evidence" value="ECO:0007669"/>
    <property type="project" value="UniProtKB-KW"/>
</dbReference>
<accession>A0A3B0XSR4</accession>
<dbReference type="InterPro" id="IPR005490">
    <property type="entry name" value="LD_TPept_cat_dom"/>
</dbReference>
<dbReference type="CDD" id="cd16913">
    <property type="entry name" value="YkuD_like"/>
    <property type="match status" value="1"/>
</dbReference>
<feature type="domain" description="L,D-TPase catalytic" evidence="6">
    <location>
        <begin position="122"/>
        <end position="257"/>
    </location>
</feature>
<dbReference type="PANTHER" id="PTHR36699">
    <property type="entry name" value="LD-TRANSPEPTIDASE"/>
    <property type="match status" value="1"/>
</dbReference>
<dbReference type="UniPathway" id="UPA00219"/>
<dbReference type="PROSITE" id="PS52029">
    <property type="entry name" value="LD_TPASE"/>
    <property type="match status" value="1"/>
</dbReference>
<evidence type="ECO:0000256" key="2">
    <source>
        <dbReference type="ARBA" id="ARBA00022679"/>
    </source>
</evidence>
<dbReference type="Gene3D" id="2.40.440.10">
    <property type="entry name" value="L,D-transpeptidase catalytic domain-like"/>
    <property type="match status" value="1"/>
</dbReference>
<dbReference type="EMBL" id="UOFG01000082">
    <property type="protein sequence ID" value="VAW59436.1"/>
    <property type="molecule type" value="Genomic_DNA"/>
</dbReference>
<evidence type="ECO:0000256" key="3">
    <source>
        <dbReference type="ARBA" id="ARBA00022960"/>
    </source>
</evidence>
<evidence type="ECO:0000313" key="7">
    <source>
        <dbReference type="EMBL" id="VAW59436.1"/>
    </source>
</evidence>
<proteinExistence type="predicted"/>
<evidence type="ECO:0000256" key="1">
    <source>
        <dbReference type="ARBA" id="ARBA00004752"/>
    </source>
</evidence>
<keyword evidence="2" id="KW-0808">Transferase</keyword>
<dbReference type="GO" id="GO:0016740">
    <property type="term" value="F:transferase activity"/>
    <property type="evidence" value="ECO:0007669"/>
    <property type="project" value="UniProtKB-KW"/>
</dbReference>
<dbReference type="InterPro" id="IPR032710">
    <property type="entry name" value="NTF2-like_dom_sf"/>
</dbReference>
<name>A0A3B0XSR4_9ZZZZ</name>
<keyword evidence="4" id="KW-0573">Peptidoglycan synthesis</keyword>
<comment type="pathway">
    <text evidence="1">Cell wall biogenesis; peptidoglycan biosynthesis.</text>
</comment>
<dbReference type="Gene3D" id="3.10.450.50">
    <property type="match status" value="1"/>
</dbReference>
<gene>
    <name evidence="7" type="ORF">MNBD_GAMMA11-48</name>
</gene>
<reference evidence="7" key="1">
    <citation type="submission" date="2018-06" db="EMBL/GenBank/DDBJ databases">
        <authorList>
            <person name="Zhirakovskaya E."/>
        </authorList>
    </citation>
    <scope>NUCLEOTIDE SEQUENCE</scope>
</reference>
<dbReference type="SUPFAM" id="SSF141523">
    <property type="entry name" value="L,D-transpeptidase catalytic domain-like"/>
    <property type="match status" value="1"/>
</dbReference>
<dbReference type="SUPFAM" id="SSF54427">
    <property type="entry name" value="NTF2-like"/>
    <property type="match status" value="1"/>
</dbReference>
<dbReference type="GO" id="GO:0009252">
    <property type="term" value="P:peptidoglycan biosynthetic process"/>
    <property type="evidence" value="ECO:0007669"/>
    <property type="project" value="UniProtKB-UniPathway"/>
</dbReference>
<dbReference type="Pfam" id="PF24125">
    <property type="entry name" value="Cds6_C"/>
    <property type="match status" value="1"/>
</dbReference>
<dbReference type="AlphaFoldDB" id="A0A3B0XSR4"/>
<keyword evidence="3" id="KW-0133">Cell shape</keyword>
<dbReference type="InterPro" id="IPR056203">
    <property type="entry name" value="Cds6_C"/>
</dbReference>
<evidence type="ECO:0000256" key="5">
    <source>
        <dbReference type="ARBA" id="ARBA00023316"/>
    </source>
</evidence>
<dbReference type="InterPro" id="IPR038063">
    <property type="entry name" value="Transpep_catalytic_dom"/>
</dbReference>
<dbReference type="PANTHER" id="PTHR36699:SF1">
    <property type="entry name" value="L,D-TRANSPEPTIDASE YAFK-RELATED"/>
    <property type="match status" value="1"/>
</dbReference>
<sequence length="395" mass="45222">MKYAFFIISALYAVYAMAAPHPEQRLIDVINDIQRADPASAESRLKTLVKEVPDFKLAQLIYADMLISKVQGLNSPAAGLKDGLKKTLFIREIKSRYRSAYDEHIQQKIPSVLVRLDAFYRHTIVIDLNKSRLYLFDNTQGSPVLLKDYFISMGRGGAGKRVEGDLKTPLGVYFVQSYIAPEQLADKYGAGAYPVNYPNAWDRLKGKTGSGIWLHGTRSGIYNRPLLASRGCVVLPNEDLLNVGEYIDLKNTPVLIGESIHWLSVEKWEQQQQRVNQIHLQWKADWESLDVETYLTHYSSRFVSGGKQDLSHWAEHKRRVAKNRTFVELAFSNVSLLMHPQEDVLVATFLQRYASDHFRGQSWKRQYWHKEADGQWRIVFEGKISAPVEDRVPGH</sequence>
<organism evidence="7">
    <name type="scientific">hydrothermal vent metagenome</name>
    <dbReference type="NCBI Taxonomy" id="652676"/>
    <lineage>
        <taxon>unclassified sequences</taxon>
        <taxon>metagenomes</taxon>
        <taxon>ecological metagenomes</taxon>
    </lineage>
</organism>
<dbReference type="Pfam" id="PF03734">
    <property type="entry name" value="YkuD"/>
    <property type="match status" value="1"/>
</dbReference>
<evidence type="ECO:0000259" key="6">
    <source>
        <dbReference type="PROSITE" id="PS52029"/>
    </source>
</evidence>